<dbReference type="CDD" id="cd04301">
    <property type="entry name" value="NAT_SF"/>
    <property type="match status" value="1"/>
</dbReference>
<gene>
    <name evidence="4" type="ORF">DFR42_111107</name>
</gene>
<evidence type="ECO:0000313" key="4">
    <source>
        <dbReference type="EMBL" id="PXX38741.1"/>
    </source>
</evidence>
<evidence type="ECO:0000256" key="2">
    <source>
        <dbReference type="ARBA" id="ARBA00023315"/>
    </source>
</evidence>
<keyword evidence="4" id="KW-0687">Ribonucleoprotein</keyword>
<dbReference type="SUPFAM" id="SSF55729">
    <property type="entry name" value="Acyl-CoA N-acyltransferases (Nat)"/>
    <property type="match status" value="1"/>
</dbReference>
<dbReference type="GO" id="GO:0016747">
    <property type="term" value="F:acyltransferase activity, transferring groups other than amino-acyl groups"/>
    <property type="evidence" value="ECO:0007669"/>
    <property type="project" value="InterPro"/>
</dbReference>
<dbReference type="Proteomes" id="UP000247792">
    <property type="component" value="Unassembled WGS sequence"/>
</dbReference>
<dbReference type="PROSITE" id="PS51186">
    <property type="entry name" value="GNAT"/>
    <property type="match status" value="1"/>
</dbReference>
<sequence>MTITVQLRPATQEDALCLSVLATQVFLDTYATTGIRPAIAKEVLHAFSVSAFASLLDQHGTFIYVAERDGHLLGFSQFTLGTRQESVTATHPVELDRLYVQEPFTRMGLGSQLLHASETSAVQRGAEVMWLTPWVHNARALKFYSIKGYADVGSTSFLMDGEAHENRVLCKQLS</sequence>
<dbReference type="PANTHER" id="PTHR43877:SF2">
    <property type="entry name" value="AMINOALKYLPHOSPHONATE N-ACETYLTRANSFERASE-RELATED"/>
    <property type="match status" value="1"/>
</dbReference>
<keyword evidence="2" id="KW-0012">Acyltransferase</keyword>
<organism evidence="4 5">
    <name type="scientific">Undibacterium pigrum</name>
    <dbReference type="NCBI Taxonomy" id="401470"/>
    <lineage>
        <taxon>Bacteria</taxon>
        <taxon>Pseudomonadati</taxon>
        <taxon>Pseudomonadota</taxon>
        <taxon>Betaproteobacteria</taxon>
        <taxon>Burkholderiales</taxon>
        <taxon>Oxalobacteraceae</taxon>
        <taxon>Undibacterium</taxon>
    </lineage>
</organism>
<keyword evidence="4" id="KW-0689">Ribosomal protein</keyword>
<dbReference type="RefSeq" id="WP_110257576.1">
    <property type="nucleotide sequence ID" value="NZ_QJKB01000011.1"/>
</dbReference>
<dbReference type="Pfam" id="PF00583">
    <property type="entry name" value="Acetyltransf_1"/>
    <property type="match status" value="1"/>
</dbReference>
<protein>
    <submittedName>
        <fullName evidence="4">Ribosomal protein S18 acetylase RimI-like enzyme</fullName>
    </submittedName>
</protein>
<keyword evidence="5" id="KW-1185">Reference proteome</keyword>
<name>A0A318IWI5_9BURK</name>
<dbReference type="InterPro" id="IPR050832">
    <property type="entry name" value="Bact_Acetyltransf"/>
</dbReference>
<evidence type="ECO:0000256" key="1">
    <source>
        <dbReference type="ARBA" id="ARBA00022679"/>
    </source>
</evidence>
<keyword evidence="1" id="KW-0808">Transferase</keyword>
<proteinExistence type="predicted"/>
<accession>A0A318IWI5</accession>
<reference evidence="4 5" key="1">
    <citation type="submission" date="2018-05" db="EMBL/GenBank/DDBJ databases">
        <title>Genomic Encyclopedia of Type Strains, Phase IV (KMG-IV): sequencing the most valuable type-strain genomes for metagenomic binning, comparative biology and taxonomic classification.</title>
        <authorList>
            <person name="Goeker M."/>
        </authorList>
    </citation>
    <scope>NUCLEOTIDE SEQUENCE [LARGE SCALE GENOMIC DNA]</scope>
    <source>
        <strain evidence="4 5">DSM 19792</strain>
    </source>
</reference>
<dbReference type="InterPro" id="IPR016181">
    <property type="entry name" value="Acyl_CoA_acyltransferase"/>
</dbReference>
<dbReference type="Gene3D" id="3.40.630.30">
    <property type="match status" value="1"/>
</dbReference>
<dbReference type="InterPro" id="IPR000182">
    <property type="entry name" value="GNAT_dom"/>
</dbReference>
<dbReference type="OrthoDB" id="143110at2"/>
<dbReference type="AlphaFoldDB" id="A0A318IWI5"/>
<dbReference type="PANTHER" id="PTHR43877">
    <property type="entry name" value="AMINOALKYLPHOSPHONATE N-ACETYLTRANSFERASE-RELATED-RELATED"/>
    <property type="match status" value="1"/>
</dbReference>
<evidence type="ECO:0000259" key="3">
    <source>
        <dbReference type="PROSITE" id="PS51186"/>
    </source>
</evidence>
<feature type="domain" description="N-acetyltransferase" evidence="3">
    <location>
        <begin position="5"/>
        <end position="174"/>
    </location>
</feature>
<comment type="caution">
    <text evidence="4">The sequence shown here is derived from an EMBL/GenBank/DDBJ whole genome shotgun (WGS) entry which is preliminary data.</text>
</comment>
<dbReference type="GO" id="GO:0005840">
    <property type="term" value="C:ribosome"/>
    <property type="evidence" value="ECO:0007669"/>
    <property type="project" value="UniProtKB-KW"/>
</dbReference>
<dbReference type="EMBL" id="QJKB01000011">
    <property type="protein sequence ID" value="PXX38741.1"/>
    <property type="molecule type" value="Genomic_DNA"/>
</dbReference>
<evidence type="ECO:0000313" key="5">
    <source>
        <dbReference type="Proteomes" id="UP000247792"/>
    </source>
</evidence>